<dbReference type="Proteomes" id="UP000436803">
    <property type="component" value="Unassembled WGS sequence"/>
</dbReference>
<protein>
    <submittedName>
        <fullName evidence="1">Uncharacterized protein</fullName>
    </submittedName>
</protein>
<comment type="caution">
    <text evidence="1">The sequence shown here is derived from an EMBL/GenBank/DDBJ whole genome shotgun (WGS) entry which is preliminary data.</text>
</comment>
<evidence type="ECO:0000313" key="2">
    <source>
        <dbReference type="Proteomes" id="UP000436803"/>
    </source>
</evidence>
<sequence>MSNKPKCKYCNKTMTYNTVLEKYECDDPECWIKRIPKEASKIMGFDSSIPTMVNDTRFQTAPETIIRLGATAIKTTYNVIRAIGKAIKE</sequence>
<gene>
    <name evidence="1" type="ORF">F2Z29_23145</name>
</gene>
<evidence type="ECO:0000313" key="1">
    <source>
        <dbReference type="EMBL" id="KAA5167202.1"/>
    </source>
</evidence>
<organism evidence="1 2">
    <name type="scientific">Bacteroides fragilis</name>
    <dbReference type="NCBI Taxonomy" id="817"/>
    <lineage>
        <taxon>Bacteria</taxon>
        <taxon>Pseudomonadati</taxon>
        <taxon>Bacteroidota</taxon>
        <taxon>Bacteroidia</taxon>
        <taxon>Bacteroidales</taxon>
        <taxon>Bacteroidaceae</taxon>
        <taxon>Bacteroides</taxon>
    </lineage>
</organism>
<reference evidence="1 2" key="1">
    <citation type="journal article" date="2019" name="Nat. Med.">
        <title>A library of human gut bacterial isolates paired with longitudinal multiomics data enables mechanistic microbiome research.</title>
        <authorList>
            <person name="Poyet M."/>
            <person name="Groussin M."/>
            <person name="Gibbons S.M."/>
            <person name="Avila-Pacheco J."/>
            <person name="Jiang X."/>
            <person name="Kearney S.M."/>
            <person name="Perrotta A.R."/>
            <person name="Berdy B."/>
            <person name="Zhao S."/>
            <person name="Lieberman T.D."/>
            <person name="Swanson P.K."/>
            <person name="Smith M."/>
            <person name="Roesemann S."/>
            <person name="Alexander J.E."/>
            <person name="Rich S.A."/>
            <person name="Livny J."/>
            <person name="Vlamakis H."/>
            <person name="Clish C."/>
            <person name="Bullock K."/>
            <person name="Deik A."/>
            <person name="Scott J."/>
            <person name="Pierce K.A."/>
            <person name="Xavier R.J."/>
            <person name="Alm E.J."/>
        </authorList>
    </citation>
    <scope>NUCLEOTIDE SEQUENCE [LARGE SCALE GENOMIC DNA]</scope>
    <source>
        <strain evidence="1 2">BIOML-A7</strain>
    </source>
</reference>
<dbReference type="AlphaFoldDB" id="A0A642KI28"/>
<accession>A0A642KI28</accession>
<dbReference type="EMBL" id="VWAW01000034">
    <property type="protein sequence ID" value="KAA5167202.1"/>
    <property type="molecule type" value="Genomic_DNA"/>
</dbReference>
<proteinExistence type="predicted"/>
<name>A0A642KI28_BACFG</name>